<evidence type="ECO:0000313" key="2">
    <source>
        <dbReference type="EMBL" id="GLH70407.1"/>
    </source>
</evidence>
<evidence type="ECO:0000256" key="1">
    <source>
        <dbReference type="SAM" id="MobiDB-lite"/>
    </source>
</evidence>
<protein>
    <submittedName>
        <fullName evidence="2">Uncharacterized protein</fullName>
    </submittedName>
</protein>
<comment type="caution">
    <text evidence="2">The sequence shown here is derived from an EMBL/GenBank/DDBJ whole genome shotgun (WGS) entry which is preliminary data.</text>
</comment>
<accession>A0ABQ5Q6U5</accession>
<proteinExistence type="predicted"/>
<feature type="region of interest" description="Disordered" evidence="1">
    <location>
        <begin position="150"/>
        <end position="203"/>
    </location>
</feature>
<name>A0ABQ5Q6U5_9BACT</name>
<dbReference type="RefSeq" id="WP_285725123.1">
    <property type="nucleotide sequence ID" value="NZ_BSDD01000003.1"/>
</dbReference>
<dbReference type="EMBL" id="BSDD01000003">
    <property type="protein sequence ID" value="GLH70407.1"/>
    <property type="molecule type" value="Genomic_DNA"/>
</dbReference>
<evidence type="ECO:0000313" key="3">
    <source>
        <dbReference type="Proteomes" id="UP001165089"/>
    </source>
</evidence>
<reference evidence="2 3" key="1">
    <citation type="journal article" date="2023" name="Antonie Van Leeuwenhoek">
        <title>Mesoterricola silvestris gen. nov., sp. nov., Mesoterricola sediminis sp. nov., Geothrix oryzae sp. nov., Geothrix edaphica sp. nov., Geothrix rubra sp. nov., and Geothrix limicola sp. nov., six novel members of Acidobacteriota isolated from soils.</title>
        <authorList>
            <person name="Itoh H."/>
            <person name="Sugisawa Y."/>
            <person name="Mise K."/>
            <person name="Xu Z."/>
            <person name="Kuniyasu M."/>
            <person name="Ushijima N."/>
            <person name="Kawano K."/>
            <person name="Kobayashi E."/>
            <person name="Shiratori Y."/>
            <person name="Masuda Y."/>
            <person name="Senoo K."/>
        </authorList>
    </citation>
    <scope>NUCLEOTIDE SEQUENCE [LARGE SCALE GENOMIC DNA]</scope>
    <source>
        <strain evidence="2 3">Red803</strain>
    </source>
</reference>
<keyword evidence="3" id="KW-1185">Reference proteome</keyword>
<gene>
    <name evidence="2" type="ORF">GETHPA_19400</name>
</gene>
<feature type="compositionally biased region" description="Pro residues" evidence="1">
    <location>
        <begin position="172"/>
        <end position="181"/>
    </location>
</feature>
<sequence length="203" mass="21590">MLFEIRKISFHTVQEFGQEYLMIAVGILAALGLEHLVTHHLRIRAAEQARQKGIEQLADTLKRDIRAGKSRATLGREGWDVAVANQSAADIASAVPRRFSAAHAAKRESSALGAQGSLFILDAPGVLDAMADVDLPRADPVETLKALRNIARGNPDPHPGQGGTQDLDRGIPPGPPAPPARPMDACASAGGGWAWSSTWSSRP</sequence>
<feature type="compositionally biased region" description="Low complexity" evidence="1">
    <location>
        <begin position="194"/>
        <end position="203"/>
    </location>
</feature>
<dbReference type="Proteomes" id="UP001165089">
    <property type="component" value="Unassembled WGS sequence"/>
</dbReference>
<organism evidence="2 3">
    <name type="scientific">Geothrix rubra</name>
    <dbReference type="NCBI Taxonomy" id="2927977"/>
    <lineage>
        <taxon>Bacteria</taxon>
        <taxon>Pseudomonadati</taxon>
        <taxon>Acidobacteriota</taxon>
        <taxon>Holophagae</taxon>
        <taxon>Holophagales</taxon>
        <taxon>Holophagaceae</taxon>
        <taxon>Geothrix</taxon>
    </lineage>
</organism>